<dbReference type="Pfam" id="PF14053">
    <property type="entry name" value="DUF4248"/>
    <property type="match status" value="1"/>
</dbReference>
<dbReference type="InterPro" id="IPR025342">
    <property type="entry name" value="DUF4248"/>
</dbReference>
<evidence type="ECO:0000313" key="1">
    <source>
        <dbReference type="EMBL" id="SDB76416.1"/>
    </source>
</evidence>
<name>A0A1G8DXL4_BACOV</name>
<sequence length="66" mass="7499">MGNQSFGRLLHGCHVLSEVVVAYFPNYQHNCSAVKAFRRTIKEHAVLLNQLTETGFTFETSFILLL</sequence>
<evidence type="ECO:0000313" key="4">
    <source>
        <dbReference type="Proteomes" id="UP000183670"/>
    </source>
</evidence>
<protein>
    <submittedName>
        <fullName evidence="2">Uncharacterized protein</fullName>
    </submittedName>
</protein>
<gene>
    <name evidence="1" type="ORF">SAMN05192581_1008101</name>
    <name evidence="2" type="ORF">SAMN05192582_100927</name>
</gene>
<dbReference type="RefSeq" id="WP_139164932.1">
    <property type="nucleotide sequence ID" value="NZ_FMYE01000008.1"/>
</dbReference>
<evidence type="ECO:0000313" key="2">
    <source>
        <dbReference type="EMBL" id="SDH62210.1"/>
    </source>
</evidence>
<accession>A0A1G8DXL4</accession>
<proteinExistence type="predicted"/>
<dbReference type="Proteomes" id="UP000181870">
    <property type="component" value="Unassembled WGS sequence"/>
</dbReference>
<dbReference type="EMBL" id="FMYE01000008">
    <property type="protein sequence ID" value="SDB76416.1"/>
    <property type="molecule type" value="Genomic_DNA"/>
</dbReference>
<evidence type="ECO:0000313" key="3">
    <source>
        <dbReference type="Proteomes" id="UP000181870"/>
    </source>
</evidence>
<dbReference type="EMBL" id="FNDO01000009">
    <property type="protein sequence ID" value="SDH62210.1"/>
    <property type="molecule type" value="Genomic_DNA"/>
</dbReference>
<reference evidence="3 4" key="1">
    <citation type="submission" date="2016-10" db="EMBL/GenBank/DDBJ databases">
        <authorList>
            <person name="de Groot N.N."/>
        </authorList>
    </citation>
    <scope>NUCLEOTIDE SEQUENCE [LARGE SCALE GENOMIC DNA]</scope>
    <source>
        <strain evidence="1 4">NLAE-zl-C500</strain>
        <strain evidence="2 3">NLAE-zl-C57</strain>
    </source>
</reference>
<dbReference type="Proteomes" id="UP000183670">
    <property type="component" value="Unassembled WGS sequence"/>
</dbReference>
<organism evidence="2 3">
    <name type="scientific">Bacteroides ovatus</name>
    <dbReference type="NCBI Taxonomy" id="28116"/>
    <lineage>
        <taxon>Bacteria</taxon>
        <taxon>Pseudomonadati</taxon>
        <taxon>Bacteroidota</taxon>
        <taxon>Bacteroidia</taxon>
        <taxon>Bacteroidales</taxon>
        <taxon>Bacteroidaceae</taxon>
        <taxon>Bacteroides</taxon>
    </lineage>
</organism>
<dbReference type="AlphaFoldDB" id="A0A1G8DXL4"/>